<sequence>MEETPNKIGQALFIVNRHAKTAPDPSYLYQLKNATMEKLLKEKKALKVGLHYSNNPKRSRQHSVILVQVGEYYFHMPPSKEDMKQLQHLGQLDSSYRNPKTTLSLTIAKKILMNYLNWNADKLSKPRTHSTTSYPFHSTYPTTLSPFYHKRNK</sequence>
<reference evidence="2" key="1">
    <citation type="journal article" date="2019" name="Int. J. Syst. Evol. Microbiol.">
        <title>The Global Catalogue of Microorganisms (GCM) 10K type strain sequencing project: providing services to taxonomists for standard genome sequencing and annotation.</title>
        <authorList>
            <consortium name="The Broad Institute Genomics Platform"/>
            <consortium name="The Broad Institute Genome Sequencing Center for Infectious Disease"/>
            <person name="Wu L."/>
            <person name="Ma J."/>
        </authorList>
    </citation>
    <scope>NUCLEOTIDE SEQUENCE [LARGE SCALE GENOMIC DNA]</scope>
    <source>
        <strain evidence="2">KACC 14058</strain>
    </source>
</reference>
<dbReference type="Proteomes" id="UP001595880">
    <property type="component" value="Unassembled WGS sequence"/>
</dbReference>
<name>A0ABV8VST2_9BACI</name>
<gene>
    <name evidence="1" type="ORF">ACFOZ1_05435</name>
</gene>
<dbReference type="RefSeq" id="WP_390196815.1">
    <property type="nucleotide sequence ID" value="NZ_JBHSDV010000001.1"/>
</dbReference>
<accession>A0ABV8VST2</accession>
<comment type="caution">
    <text evidence="1">The sequence shown here is derived from an EMBL/GenBank/DDBJ whole genome shotgun (WGS) entry which is preliminary data.</text>
</comment>
<evidence type="ECO:0000313" key="2">
    <source>
        <dbReference type="Proteomes" id="UP001595880"/>
    </source>
</evidence>
<dbReference type="EMBL" id="JBHSDV010000001">
    <property type="protein sequence ID" value="MFC4387249.1"/>
    <property type="molecule type" value="Genomic_DNA"/>
</dbReference>
<keyword evidence="2" id="KW-1185">Reference proteome</keyword>
<proteinExistence type="predicted"/>
<organism evidence="1 2">
    <name type="scientific">Gracilibacillus marinus</name>
    <dbReference type="NCBI Taxonomy" id="630535"/>
    <lineage>
        <taxon>Bacteria</taxon>
        <taxon>Bacillati</taxon>
        <taxon>Bacillota</taxon>
        <taxon>Bacilli</taxon>
        <taxon>Bacillales</taxon>
        <taxon>Bacillaceae</taxon>
        <taxon>Gracilibacillus</taxon>
    </lineage>
</organism>
<protein>
    <submittedName>
        <fullName evidence="1">YkyB family protein</fullName>
    </submittedName>
</protein>
<dbReference type="Pfam" id="PF14177">
    <property type="entry name" value="YkyB"/>
    <property type="match status" value="1"/>
</dbReference>
<dbReference type="InterPro" id="IPR025552">
    <property type="entry name" value="YkyB"/>
</dbReference>
<evidence type="ECO:0000313" key="1">
    <source>
        <dbReference type="EMBL" id="MFC4387249.1"/>
    </source>
</evidence>